<protein>
    <recommendedName>
        <fullName evidence="4">DUF4079 domain-containing protein</fullName>
    </recommendedName>
</protein>
<evidence type="ECO:0000256" key="1">
    <source>
        <dbReference type="SAM" id="Phobius"/>
    </source>
</evidence>
<organism evidence="3">
    <name type="scientific">Fibrocapsa japonica</name>
    <dbReference type="NCBI Taxonomy" id="94617"/>
    <lineage>
        <taxon>Eukaryota</taxon>
        <taxon>Sar</taxon>
        <taxon>Stramenopiles</taxon>
        <taxon>Ochrophyta</taxon>
        <taxon>Raphidophyceae</taxon>
        <taxon>Chattonellales</taxon>
        <taxon>Chattonellaceae</taxon>
        <taxon>Fibrocapsa</taxon>
    </lineage>
</organism>
<feature type="transmembrane region" description="Helical" evidence="1">
    <location>
        <begin position="282"/>
        <end position="303"/>
    </location>
</feature>
<evidence type="ECO:0000313" key="3">
    <source>
        <dbReference type="EMBL" id="CAD9863520.1"/>
    </source>
</evidence>
<dbReference type="PANTHER" id="PTHR34679:SF2">
    <property type="entry name" value="OS02G0122500 PROTEIN"/>
    <property type="match status" value="1"/>
</dbReference>
<dbReference type="InterPro" id="IPR025067">
    <property type="entry name" value="DUF4079"/>
</dbReference>
<reference evidence="3" key="1">
    <citation type="submission" date="2021-01" db="EMBL/GenBank/DDBJ databases">
        <authorList>
            <person name="Corre E."/>
            <person name="Pelletier E."/>
            <person name="Niang G."/>
            <person name="Scheremetjew M."/>
            <person name="Finn R."/>
            <person name="Kale V."/>
            <person name="Holt S."/>
            <person name="Cochrane G."/>
            <person name="Meng A."/>
            <person name="Brown T."/>
            <person name="Cohen L."/>
        </authorList>
    </citation>
    <scope>NUCLEOTIDE SEQUENCE</scope>
    <source>
        <strain evidence="3">CCMP1661</strain>
    </source>
</reference>
<sequence length="313" mass="33750">MKGLSLFLVLFAANFCVSSAFQAPLLKSDLSTRSHVFKTMKMSNDWNVEKFNPVFGNDDKISFESGKSLVAIGAAVAPLVAFSQEAAAKGGQYGIIEGRTVSLLHPILMGLIFVASFYSGYTGLQWRSIRTIGDEISELKTQLPTLADGSKASGDLDSKISAIQNQLTTEEDAAVIATLKSDVSALTAAKAIDPSIQELTQKRKDLLAGDFRNKHYQMSAAILGWGVTTSIGGCFNTFARTSKLFPGPHLYAGAAITVMWAISASLVPAMQKGEDWARSTHIALNTTIVALFAWQINTGWGIVQKVIEFTKFP</sequence>
<dbReference type="EMBL" id="HBHR01012203">
    <property type="protein sequence ID" value="CAD9863520.1"/>
    <property type="molecule type" value="Transcribed_RNA"/>
</dbReference>
<feature type="transmembrane region" description="Helical" evidence="1">
    <location>
        <begin position="103"/>
        <end position="121"/>
    </location>
</feature>
<dbReference type="Pfam" id="PF13301">
    <property type="entry name" value="DUF4079"/>
    <property type="match status" value="1"/>
</dbReference>
<keyword evidence="1" id="KW-0812">Transmembrane</keyword>
<feature type="chain" id="PRO_5031414010" description="DUF4079 domain-containing protein" evidence="2">
    <location>
        <begin position="21"/>
        <end position="313"/>
    </location>
</feature>
<keyword evidence="2" id="KW-0732">Signal</keyword>
<accession>A0A7S2Y165</accession>
<evidence type="ECO:0008006" key="4">
    <source>
        <dbReference type="Google" id="ProtNLM"/>
    </source>
</evidence>
<proteinExistence type="predicted"/>
<feature type="transmembrane region" description="Helical" evidence="1">
    <location>
        <begin position="220"/>
        <end position="238"/>
    </location>
</feature>
<feature type="signal peptide" evidence="2">
    <location>
        <begin position="1"/>
        <end position="20"/>
    </location>
</feature>
<evidence type="ECO:0000256" key="2">
    <source>
        <dbReference type="SAM" id="SignalP"/>
    </source>
</evidence>
<keyword evidence="1" id="KW-1133">Transmembrane helix</keyword>
<dbReference type="PANTHER" id="PTHR34679">
    <property type="match status" value="1"/>
</dbReference>
<feature type="transmembrane region" description="Helical" evidence="1">
    <location>
        <begin position="250"/>
        <end position="270"/>
    </location>
</feature>
<name>A0A7S2Y165_9STRA</name>
<dbReference type="AlphaFoldDB" id="A0A7S2Y165"/>
<keyword evidence="1" id="KW-0472">Membrane</keyword>
<gene>
    <name evidence="3" type="ORF">FJAP1339_LOCUS5947</name>
</gene>